<keyword evidence="2" id="KW-1185">Reference proteome</keyword>
<protein>
    <submittedName>
        <fullName evidence="1">Uncharacterized protein</fullName>
    </submittedName>
</protein>
<evidence type="ECO:0000313" key="2">
    <source>
        <dbReference type="Proteomes" id="UP000232883"/>
    </source>
</evidence>
<sequence length="204" mass="24500">MFLKKLADFFTSKKIDEDTSSHSNDVPLRIDVTRLPLFEEVDPTVRYMINEHQQFIREHITFINLWIKEQKYNSAANKFVRLKWVDYLNSEIPKFEQNAELMSVVRTLPQQPNTTSLHCPFRRVYPFDKYNKCMFELTDEGYRHIVTAPYMPNRAYSMGESWRTREKTPDDETYFDTALEIIFHYYLVGFDKVDHPSFKRSKKD</sequence>
<evidence type="ECO:0000313" key="1">
    <source>
        <dbReference type="EMBL" id="AUD02172.1"/>
    </source>
</evidence>
<proteinExistence type="predicted"/>
<dbReference type="RefSeq" id="WP_100987891.1">
    <property type="nucleotide sequence ID" value="NZ_CP025096.1"/>
</dbReference>
<name>A0A2K8YX15_9BACT</name>
<reference evidence="1 2" key="1">
    <citation type="submission" date="2017-11" db="EMBL/GenBank/DDBJ databases">
        <title>Taxonomic description and genome sequences of Spirosoma HA7 sp. nov., isolated from pollen microhabitat of Corylus avellana.</title>
        <authorList>
            <person name="Ambika Manirajan B."/>
            <person name="Suarez C."/>
            <person name="Ratering S."/>
            <person name="Geissler-Plaum R."/>
            <person name="Cardinale M."/>
            <person name="Sylvia S."/>
        </authorList>
    </citation>
    <scope>NUCLEOTIDE SEQUENCE [LARGE SCALE GENOMIC DNA]</scope>
    <source>
        <strain evidence="1 2">HA7</strain>
    </source>
</reference>
<dbReference type="AlphaFoldDB" id="A0A2K8YX15"/>
<dbReference type="KEGG" id="spir:CWM47_10275"/>
<dbReference type="EMBL" id="CP025096">
    <property type="protein sequence ID" value="AUD02172.1"/>
    <property type="molecule type" value="Genomic_DNA"/>
</dbReference>
<gene>
    <name evidence="1" type="ORF">CWM47_10275</name>
</gene>
<dbReference type="Proteomes" id="UP000232883">
    <property type="component" value="Chromosome"/>
</dbReference>
<accession>A0A2K8YX15</accession>
<organism evidence="1 2">
    <name type="scientific">Spirosoma pollinicola</name>
    <dbReference type="NCBI Taxonomy" id="2057025"/>
    <lineage>
        <taxon>Bacteria</taxon>
        <taxon>Pseudomonadati</taxon>
        <taxon>Bacteroidota</taxon>
        <taxon>Cytophagia</taxon>
        <taxon>Cytophagales</taxon>
        <taxon>Cytophagaceae</taxon>
        <taxon>Spirosoma</taxon>
    </lineage>
</organism>